<name>A0A1M7AEY7_9BACL</name>
<dbReference type="PANTHER" id="PTHR40254">
    <property type="entry name" value="BLR0577 PROTEIN"/>
    <property type="match status" value="1"/>
</dbReference>
<dbReference type="AlphaFoldDB" id="A0A1M7AEY7"/>
<dbReference type="OrthoDB" id="2211465at2"/>
<dbReference type="Pfam" id="PF13454">
    <property type="entry name" value="NAD_binding_9"/>
    <property type="match status" value="1"/>
</dbReference>
<dbReference type="STRING" id="1123231.SAMN02745189_00133"/>
<gene>
    <name evidence="2" type="ORF">SAMN02745189_00133</name>
</gene>
<dbReference type="PANTHER" id="PTHR40254:SF1">
    <property type="entry name" value="BLR0577 PROTEIN"/>
    <property type="match status" value="1"/>
</dbReference>
<feature type="domain" description="FAD-dependent urate hydroxylase HpyO/Asp monooxygenase CreE-like FAD/NAD(P)-binding" evidence="1">
    <location>
        <begin position="5"/>
        <end position="149"/>
    </location>
</feature>
<keyword evidence="3" id="KW-1185">Reference proteome</keyword>
<dbReference type="InterPro" id="IPR036188">
    <property type="entry name" value="FAD/NAD-bd_sf"/>
</dbReference>
<evidence type="ECO:0000259" key="1">
    <source>
        <dbReference type="Pfam" id="PF13454"/>
    </source>
</evidence>
<dbReference type="SUPFAM" id="SSF51905">
    <property type="entry name" value="FAD/NAD(P)-binding domain"/>
    <property type="match status" value="2"/>
</dbReference>
<dbReference type="InterPro" id="IPR052189">
    <property type="entry name" value="L-asp_N-monooxygenase_NS-form"/>
</dbReference>
<accession>A0A1M7AEY7</accession>
<reference evidence="2 3" key="1">
    <citation type="submission" date="2016-11" db="EMBL/GenBank/DDBJ databases">
        <authorList>
            <person name="Jaros S."/>
            <person name="Januszkiewicz K."/>
            <person name="Wedrychowicz H."/>
        </authorList>
    </citation>
    <scope>NUCLEOTIDE SEQUENCE [LARGE SCALE GENOMIC DNA]</scope>
    <source>
        <strain evidence="2 3">DSM 16010</strain>
    </source>
</reference>
<dbReference type="RefSeq" id="WP_072707320.1">
    <property type="nucleotide sequence ID" value="NZ_FRCF01000002.1"/>
</dbReference>
<evidence type="ECO:0000313" key="3">
    <source>
        <dbReference type="Proteomes" id="UP000184206"/>
    </source>
</evidence>
<dbReference type="Proteomes" id="UP000184206">
    <property type="component" value="Unassembled WGS sequence"/>
</dbReference>
<proteinExistence type="predicted"/>
<evidence type="ECO:0000313" key="2">
    <source>
        <dbReference type="EMBL" id="SHL41292.1"/>
    </source>
</evidence>
<sequence length="469" mass="52614">MVKIAVIGGGVAGISITRHLVSHPGAAGDPEIDIYDAAEQMGRGKPYIEDSGHLLLNIPSEEMTLTGSPDGFVDWLKTQSLPVCDYNPRKDFGAYSREVFQSLADSHGGIRAVHEQIVDIIYDAEEISYTVHTKTHDKKYDLVFLAMGQMNYRDPYGLKGTEKYVFNPYPVNARLDEAEGKIGIIGTGLSAIDCVRYLILERGMDQVHLFSRSGDMPSVRGETHHFEIRHFTEEAVESYIKDDLIPLDKIIALFKKEMDAQNIEESLFYRHPESTLEDLKHDIANSAEVGKLQYLIIALNPLFSRIFTYLSLTDKKIFMEEVHPYIDKNHSPMPIRVARQLVEWAESGRVAIVDGMKDVHHEGSFIVESDSGVYDMDWMINATGPEKDILKDESPLISNMVDRMLIGPGSLGGILVDRAHRVISPRYGTLRGMYAIGHLTFDSDYLSNSVNIIVENTKLMIDGALKQYS</sequence>
<dbReference type="Gene3D" id="3.50.50.60">
    <property type="entry name" value="FAD/NAD(P)-binding domain"/>
    <property type="match status" value="1"/>
</dbReference>
<organism evidence="2 3">
    <name type="scientific">Lacicoccus alkaliphilus DSM 16010</name>
    <dbReference type="NCBI Taxonomy" id="1123231"/>
    <lineage>
        <taxon>Bacteria</taxon>
        <taxon>Bacillati</taxon>
        <taxon>Bacillota</taxon>
        <taxon>Bacilli</taxon>
        <taxon>Bacillales</taxon>
        <taxon>Salinicoccaceae</taxon>
        <taxon>Lacicoccus</taxon>
    </lineage>
</organism>
<dbReference type="InterPro" id="IPR038732">
    <property type="entry name" value="HpyO/CreE_NAD-binding"/>
</dbReference>
<dbReference type="EMBL" id="FRCF01000002">
    <property type="protein sequence ID" value="SHL41292.1"/>
    <property type="molecule type" value="Genomic_DNA"/>
</dbReference>
<protein>
    <submittedName>
        <fullName evidence="2">Uncharacterized NAD(P)/FAD-binding protein YdhS</fullName>
    </submittedName>
</protein>